<evidence type="ECO:0000313" key="9">
    <source>
        <dbReference type="EMBL" id="URN92945.1"/>
    </source>
</evidence>
<comment type="subcellular location">
    <subcellularLocation>
        <location evidence="1 7">Cell membrane</location>
        <topology evidence="1 7">Multi-pass membrane protein</topology>
    </subcellularLocation>
</comment>
<dbReference type="KEGG" id="plig:NAG76_13960"/>
<dbReference type="InterPro" id="IPR032818">
    <property type="entry name" value="DedA-like"/>
</dbReference>
<dbReference type="Pfam" id="PF09335">
    <property type="entry name" value="VTT_dom"/>
    <property type="match status" value="1"/>
</dbReference>
<dbReference type="Proteomes" id="UP001056756">
    <property type="component" value="Chromosome"/>
</dbReference>
<evidence type="ECO:0000256" key="3">
    <source>
        <dbReference type="ARBA" id="ARBA00022475"/>
    </source>
</evidence>
<organism evidence="9 10">
    <name type="scientific">Candidatus Pristimantibacillus lignocellulolyticus</name>
    <dbReference type="NCBI Taxonomy" id="2994561"/>
    <lineage>
        <taxon>Bacteria</taxon>
        <taxon>Bacillati</taxon>
        <taxon>Bacillota</taxon>
        <taxon>Bacilli</taxon>
        <taxon>Bacillales</taxon>
        <taxon>Paenibacillaceae</taxon>
        <taxon>Candidatus Pristimantibacillus</taxon>
    </lineage>
</organism>
<sequence length="221" mass="24507">MSIIGDLISFILHIDAHLTTLVNDYGLLVYIILFAIVFIETGIVIFPFLPGDSLLFAAGALSALSGSTLNWFLLIIIMGVAAVLGDSLNYYLGSKLGNNMLKHKRLKKFIDGKRMRQAELFFEKNGGKAIMIGRFIPFIRTFIPFIAGMSKMNYTHFILYNIIGGFIWVFIGVGSGYLFGNIPIIKEHFSLVVLLIVAVSVVPIIVSYFKSRKSDSGDKTI</sequence>
<feature type="domain" description="VTT" evidence="8">
    <location>
        <begin position="49"/>
        <end position="177"/>
    </location>
</feature>
<feature type="transmembrane region" description="Helical" evidence="7">
    <location>
        <begin position="27"/>
        <end position="49"/>
    </location>
</feature>
<keyword evidence="3 7" id="KW-1003">Cell membrane</keyword>
<reference evidence="9" key="1">
    <citation type="submission" date="2022-05" db="EMBL/GenBank/DDBJ databases">
        <title>Novel bacterial taxa in a minimal lignocellulolytic consortium and its capacity to transform plastics disclosed by genome-resolved metagenomics.</title>
        <authorList>
            <person name="Rodriguez C.A.D."/>
            <person name="Diaz-Garcia L."/>
            <person name="Herrera K."/>
            <person name="Tarazona N.A."/>
            <person name="Sproer C."/>
            <person name="Overmann J."/>
            <person name="Jimenez D.J."/>
        </authorList>
    </citation>
    <scope>NUCLEOTIDE SEQUENCE</scope>
    <source>
        <strain evidence="9">MAG5</strain>
    </source>
</reference>
<gene>
    <name evidence="9" type="ORF">NAG76_13960</name>
</gene>
<feature type="transmembrane region" description="Helical" evidence="7">
    <location>
        <begin position="69"/>
        <end position="92"/>
    </location>
</feature>
<evidence type="ECO:0000256" key="4">
    <source>
        <dbReference type="ARBA" id="ARBA00022692"/>
    </source>
</evidence>
<evidence type="ECO:0000256" key="7">
    <source>
        <dbReference type="RuleBase" id="RU367016"/>
    </source>
</evidence>
<evidence type="ECO:0000256" key="2">
    <source>
        <dbReference type="ARBA" id="ARBA00010792"/>
    </source>
</evidence>
<evidence type="ECO:0000313" key="10">
    <source>
        <dbReference type="Proteomes" id="UP001056756"/>
    </source>
</evidence>
<keyword evidence="4 7" id="KW-0812">Transmembrane</keyword>
<comment type="similarity">
    <text evidence="2 7">Belongs to the DedA family.</text>
</comment>
<keyword evidence="5 7" id="KW-1133">Transmembrane helix</keyword>
<feature type="transmembrane region" description="Helical" evidence="7">
    <location>
        <begin position="191"/>
        <end position="209"/>
    </location>
</feature>
<protein>
    <submittedName>
        <fullName evidence="9">VTT domain-containing protein</fullName>
    </submittedName>
</protein>
<dbReference type="EMBL" id="CP097899">
    <property type="protein sequence ID" value="URN92945.1"/>
    <property type="molecule type" value="Genomic_DNA"/>
</dbReference>
<evidence type="ECO:0000256" key="1">
    <source>
        <dbReference type="ARBA" id="ARBA00004651"/>
    </source>
</evidence>
<feature type="transmembrane region" description="Helical" evidence="7">
    <location>
        <begin position="157"/>
        <end position="179"/>
    </location>
</feature>
<keyword evidence="6 7" id="KW-0472">Membrane</keyword>
<evidence type="ECO:0000256" key="6">
    <source>
        <dbReference type="ARBA" id="ARBA00023136"/>
    </source>
</evidence>
<name>A0A9J6ZAS8_9BACL</name>
<proteinExistence type="inferred from homology"/>
<dbReference type="PANTHER" id="PTHR30353:SF0">
    <property type="entry name" value="TRANSMEMBRANE PROTEIN"/>
    <property type="match status" value="1"/>
</dbReference>
<dbReference type="GO" id="GO:0005886">
    <property type="term" value="C:plasma membrane"/>
    <property type="evidence" value="ECO:0007669"/>
    <property type="project" value="UniProtKB-SubCell"/>
</dbReference>
<evidence type="ECO:0000259" key="8">
    <source>
        <dbReference type="Pfam" id="PF09335"/>
    </source>
</evidence>
<dbReference type="InterPro" id="IPR032816">
    <property type="entry name" value="VTT_dom"/>
</dbReference>
<dbReference type="PANTHER" id="PTHR30353">
    <property type="entry name" value="INNER MEMBRANE PROTEIN DEDA-RELATED"/>
    <property type="match status" value="1"/>
</dbReference>
<accession>A0A9J6ZAS8</accession>
<evidence type="ECO:0000256" key="5">
    <source>
        <dbReference type="ARBA" id="ARBA00022989"/>
    </source>
</evidence>
<dbReference type="AlphaFoldDB" id="A0A9J6ZAS8"/>